<dbReference type="InterPro" id="IPR015418">
    <property type="entry name" value="Eaf6"/>
</dbReference>
<evidence type="ECO:0000256" key="1">
    <source>
        <dbReference type="ARBA" id="ARBA00004123"/>
    </source>
</evidence>
<dbReference type="Pfam" id="PF09340">
    <property type="entry name" value="NuA4"/>
    <property type="match status" value="1"/>
</dbReference>
<feature type="compositionally biased region" description="Polar residues" evidence="10">
    <location>
        <begin position="85"/>
        <end position="100"/>
    </location>
</feature>
<evidence type="ECO:0000256" key="8">
    <source>
        <dbReference type="ARBA" id="ARBA00023242"/>
    </source>
</evidence>
<comment type="similarity">
    <text evidence="2 9">Belongs to the EAF6 family.</text>
</comment>
<proteinExistence type="inferred from homology"/>
<dbReference type="GO" id="GO:0000123">
    <property type="term" value="C:histone acetyltransferase complex"/>
    <property type="evidence" value="ECO:0007669"/>
    <property type="project" value="InterPro"/>
</dbReference>
<dbReference type="Proteomes" id="UP000046393">
    <property type="component" value="Unplaced"/>
</dbReference>
<evidence type="ECO:0000313" key="11">
    <source>
        <dbReference type="Proteomes" id="UP000046393"/>
    </source>
</evidence>
<keyword evidence="8" id="KW-0539">Nucleus</keyword>
<dbReference type="AlphaFoldDB" id="A0A0N5AFY2"/>
<protein>
    <recommendedName>
        <fullName evidence="3">Chromatin modification-related protein MEAF6</fullName>
    </recommendedName>
</protein>
<sequence>MPRDLDTKKELDDLVKRRAEIAESLAALEQQIYNFEGAYLDDTADYGNIVKGYKFSSTGPPSKNSLKLEKRGVRKNLRDAERVFSNSSVTSPATLKSSLQHIGGHDESTNFSKITSTRDGHHKKGIKKRPKANE</sequence>
<dbReference type="GO" id="GO:0005634">
    <property type="term" value="C:nucleus"/>
    <property type="evidence" value="ECO:0007669"/>
    <property type="project" value="UniProtKB-SubCell"/>
</dbReference>
<evidence type="ECO:0000256" key="9">
    <source>
        <dbReference type="RuleBase" id="RU368022"/>
    </source>
</evidence>
<reference evidence="12" key="1">
    <citation type="submission" date="2017-02" db="UniProtKB">
        <authorList>
            <consortium name="WormBaseParasite"/>
        </authorList>
    </citation>
    <scope>IDENTIFICATION</scope>
</reference>
<dbReference type="WBParaSite" id="SMUV_0000320501-mRNA-1">
    <property type="protein sequence ID" value="SMUV_0000320501-mRNA-1"/>
    <property type="gene ID" value="SMUV_0000320501"/>
</dbReference>
<evidence type="ECO:0000256" key="4">
    <source>
        <dbReference type="ARBA" id="ARBA00022853"/>
    </source>
</evidence>
<keyword evidence="5 9" id="KW-0805">Transcription regulation</keyword>
<evidence type="ECO:0000256" key="5">
    <source>
        <dbReference type="ARBA" id="ARBA00023015"/>
    </source>
</evidence>
<keyword evidence="7 9" id="KW-0804">Transcription</keyword>
<accession>A0A0N5AFY2</accession>
<evidence type="ECO:0000256" key="10">
    <source>
        <dbReference type="SAM" id="MobiDB-lite"/>
    </source>
</evidence>
<keyword evidence="4" id="KW-0156">Chromatin regulator</keyword>
<name>A0A0N5AFY2_9BILA</name>
<keyword evidence="11" id="KW-1185">Reference proteome</keyword>
<dbReference type="GO" id="GO:0006325">
    <property type="term" value="P:chromatin organization"/>
    <property type="evidence" value="ECO:0007669"/>
    <property type="project" value="UniProtKB-KW"/>
</dbReference>
<organism evidence="11 12">
    <name type="scientific">Syphacia muris</name>
    <dbReference type="NCBI Taxonomy" id="451379"/>
    <lineage>
        <taxon>Eukaryota</taxon>
        <taxon>Metazoa</taxon>
        <taxon>Ecdysozoa</taxon>
        <taxon>Nematoda</taxon>
        <taxon>Chromadorea</taxon>
        <taxon>Rhabditida</taxon>
        <taxon>Spirurina</taxon>
        <taxon>Oxyuridomorpha</taxon>
        <taxon>Oxyuroidea</taxon>
        <taxon>Oxyuridae</taxon>
        <taxon>Syphacia</taxon>
    </lineage>
</organism>
<keyword evidence="6" id="KW-0175">Coiled coil</keyword>
<dbReference type="PANTHER" id="PTHR13476">
    <property type="entry name" value="CHROMATIN MODIFICATION-RELATED PROTEIN MEAF6"/>
    <property type="match status" value="1"/>
</dbReference>
<evidence type="ECO:0000256" key="3">
    <source>
        <dbReference type="ARBA" id="ARBA00019141"/>
    </source>
</evidence>
<comment type="subcellular location">
    <subcellularLocation>
        <location evidence="1">Nucleus</location>
    </subcellularLocation>
</comment>
<evidence type="ECO:0000256" key="7">
    <source>
        <dbReference type="ARBA" id="ARBA00023163"/>
    </source>
</evidence>
<evidence type="ECO:0000256" key="6">
    <source>
        <dbReference type="ARBA" id="ARBA00023054"/>
    </source>
</evidence>
<evidence type="ECO:0000256" key="2">
    <source>
        <dbReference type="ARBA" id="ARBA00010916"/>
    </source>
</evidence>
<dbReference type="STRING" id="451379.A0A0N5AFY2"/>
<evidence type="ECO:0000313" key="12">
    <source>
        <dbReference type="WBParaSite" id="SMUV_0000320501-mRNA-1"/>
    </source>
</evidence>
<feature type="compositionally biased region" description="Basic residues" evidence="10">
    <location>
        <begin position="120"/>
        <end position="134"/>
    </location>
</feature>
<feature type="region of interest" description="Disordered" evidence="10">
    <location>
        <begin position="85"/>
        <end position="134"/>
    </location>
</feature>